<feature type="binding site" evidence="8">
    <location>
        <position position="192"/>
    </location>
    <ligand>
        <name>substrate</name>
    </ligand>
</feature>
<keyword evidence="6 8" id="KW-0413">Isomerase</keyword>
<dbReference type="GO" id="GO:0008837">
    <property type="term" value="F:diaminopimelate epimerase activity"/>
    <property type="evidence" value="ECO:0007669"/>
    <property type="project" value="UniProtKB-UniRule"/>
</dbReference>
<dbReference type="Gene3D" id="3.10.310.10">
    <property type="entry name" value="Diaminopimelate Epimerase, Chain A, domain 1"/>
    <property type="match status" value="2"/>
</dbReference>
<dbReference type="InterPro" id="IPR001653">
    <property type="entry name" value="DAP_epimerase_DapF"/>
</dbReference>
<comment type="pathway">
    <text evidence="1 8">Amino-acid biosynthesis; L-lysine biosynthesis via DAP pathway; DL-2,6-diaminopimelate from LL-2,6-diaminopimelate: step 1/1.</text>
</comment>
<feature type="binding site" evidence="8">
    <location>
        <begin position="220"/>
        <end position="221"/>
    </location>
    <ligand>
        <name>substrate</name>
    </ligand>
</feature>
<dbReference type="InterPro" id="IPR018510">
    <property type="entry name" value="DAP_epimerase_AS"/>
</dbReference>
<accession>E0XQ51</accession>
<evidence type="ECO:0000256" key="9">
    <source>
        <dbReference type="PROSITE-ProRule" id="PRU10125"/>
    </source>
</evidence>
<comment type="function">
    <text evidence="8">Catalyzes the stereoinversion of LL-2,6-diaminopimelate (L,L-DAP) to meso-diaminopimelate (meso-DAP), a precursor of L-lysine and an essential component of the bacterial peptidoglycan.</text>
</comment>
<gene>
    <name evidence="8" type="primary">dapF</name>
</gene>
<feature type="binding site" evidence="8">
    <location>
        <position position="159"/>
    </location>
    <ligand>
        <name>substrate</name>
    </ligand>
</feature>
<dbReference type="HAMAP" id="MF_00197">
    <property type="entry name" value="DAP_epimerase"/>
    <property type="match status" value="1"/>
</dbReference>
<dbReference type="PANTHER" id="PTHR31689:SF0">
    <property type="entry name" value="DIAMINOPIMELATE EPIMERASE"/>
    <property type="match status" value="1"/>
</dbReference>
<evidence type="ECO:0000256" key="8">
    <source>
        <dbReference type="HAMAP-Rule" id="MF_00197"/>
    </source>
</evidence>
<dbReference type="GO" id="GO:0009089">
    <property type="term" value="P:lysine biosynthetic process via diaminopimelate"/>
    <property type="evidence" value="ECO:0007669"/>
    <property type="project" value="UniProtKB-UniRule"/>
</dbReference>
<proteinExistence type="inferred from homology"/>
<comment type="subunit">
    <text evidence="8">Homodimer.</text>
</comment>
<feature type="binding site" evidence="8">
    <location>
        <begin position="210"/>
        <end position="211"/>
    </location>
    <ligand>
        <name>substrate</name>
    </ligand>
</feature>
<feature type="binding site" evidence="8">
    <location>
        <position position="64"/>
    </location>
    <ligand>
        <name>substrate</name>
    </ligand>
</feature>
<evidence type="ECO:0000256" key="3">
    <source>
        <dbReference type="ARBA" id="ARBA00013080"/>
    </source>
</evidence>
<sequence length="275" mass="30844">MNKLDAYKMDGLGNDFIIFDKRKKSISLTKDQIIKISDRSNIGCDQVIFIDNDKNNNTSLTFYNSDGGEIAACGNGSRCTAYLLMKENNSKKISLRTKVGILQAELYDKNLVRINMGQPNFKWGKIPLSKEMDNKNLKIKINSTDDKEIEGGFSLSVGNPHIIFFVEDFNKFNLKEIGPKIENHNYFPEKCNVTLASIKNKKHVKIKVWERGAGLTKACGTAACATAVAGAVLKLNERYVDIEFQEGLLNIDWNADNNIYMTGKISEVKKITVSI</sequence>
<keyword evidence="4 8" id="KW-0028">Amino-acid biosynthesis</keyword>
<dbReference type="Pfam" id="PF01678">
    <property type="entry name" value="DAP_epimerase"/>
    <property type="match status" value="2"/>
</dbReference>
<feature type="binding site" evidence="8">
    <location>
        <position position="46"/>
    </location>
    <ligand>
        <name>substrate</name>
    </ligand>
</feature>
<dbReference type="EC" id="5.1.1.7" evidence="3 8"/>
<dbReference type="UniPathway" id="UPA00034">
    <property type="reaction ID" value="UER00025"/>
</dbReference>
<dbReference type="PANTHER" id="PTHR31689">
    <property type="entry name" value="DIAMINOPIMELATE EPIMERASE, CHLOROPLASTIC"/>
    <property type="match status" value="1"/>
</dbReference>
<comment type="subcellular location">
    <subcellularLocation>
        <location evidence="8">Cytoplasm</location>
    </subcellularLocation>
</comment>
<evidence type="ECO:0000256" key="2">
    <source>
        <dbReference type="ARBA" id="ARBA00010219"/>
    </source>
</evidence>
<comment type="similarity">
    <text evidence="2 8">Belongs to the diaminopimelate epimerase family.</text>
</comment>
<evidence type="ECO:0000256" key="1">
    <source>
        <dbReference type="ARBA" id="ARBA00005196"/>
    </source>
</evidence>
<dbReference type="GO" id="GO:0005829">
    <property type="term" value="C:cytosol"/>
    <property type="evidence" value="ECO:0007669"/>
    <property type="project" value="TreeGrafter"/>
</dbReference>
<evidence type="ECO:0000256" key="4">
    <source>
        <dbReference type="ARBA" id="ARBA00022605"/>
    </source>
</evidence>
<dbReference type="PROSITE" id="PS01326">
    <property type="entry name" value="DAP_EPIMERASE"/>
    <property type="match status" value="1"/>
</dbReference>
<dbReference type="EMBL" id="GU474840">
    <property type="protein sequence ID" value="ADI16542.1"/>
    <property type="molecule type" value="Genomic_DNA"/>
</dbReference>
<evidence type="ECO:0000256" key="6">
    <source>
        <dbReference type="ARBA" id="ARBA00023235"/>
    </source>
</evidence>
<evidence type="ECO:0000313" key="10">
    <source>
        <dbReference type="EMBL" id="ADI16542.1"/>
    </source>
</evidence>
<dbReference type="AlphaFoldDB" id="E0XQ51"/>
<keyword evidence="8" id="KW-0963">Cytoplasm</keyword>
<evidence type="ECO:0000256" key="5">
    <source>
        <dbReference type="ARBA" id="ARBA00023154"/>
    </source>
</evidence>
<dbReference type="NCBIfam" id="TIGR00652">
    <property type="entry name" value="DapF"/>
    <property type="match status" value="1"/>
</dbReference>
<feature type="site" description="Could be important to modulate the pK values of the two catalytic cysteine residues" evidence="8">
    <location>
        <position position="161"/>
    </location>
</feature>
<feature type="active site" description="Proton acceptor" evidence="8">
    <location>
        <position position="219"/>
    </location>
</feature>
<name>E0XQ51_9BACT</name>
<feature type="active site" description="Proton donor" evidence="8">
    <location>
        <position position="73"/>
    </location>
</feature>
<evidence type="ECO:0000256" key="7">
    <source>
        <dbReference type="ARBA" id="ARBA00051712"/>
    </source>
</evidence>
<feature type="active site" evidence="9">
    <location>
        <position position="73"/>
    </location>
</feature>
<organism evidence="10">
    <name type="scientific">uncultured bacterium HF4000_009C18</name>
    <dbReference type="NCBI Taxonomy" id="711003"/>
    <lineage>
        <taxon>Bacteria</taxon>
        <taxon>environmental samples</taxon>
    </lineage>
</organism>
<feature type="binding site" evidence="8">
    <location>
        <begin position="74"/>
        <end position="75"/>
    </location>
    <ligand>
        <name>substrate</name>
    </ligand>
</feature>
<protein>
    <recommendedName>
        <fullName evidence="3 8">Diaminopimelate epimerase</fullName>
        <shortName evidence="8">DAP epimerase</shortName>
        <ecNumber evidence="3 8">5.1.1.7</ecNumber>
    </recommendedName>
    <alternativeName>
        <fullName evidence="8">PLP-independent amino acid racemase</fullName>
    </alternativeName>
</protein>
<reference evidence="10" key="1">
    <citation type="journal article" date="2011" name="Environ. Microbiol.">
        <title>Time-series analyses of Monterey Bay coastal microbial picoplankton using a 'genome proxy' microarray.</title>
        <authorList>
            <person name="Rich V.I."/>
            <person name="Pham V.D."/>
            <person name="Eppley J."/>
            <person name="Shi Y."/>
            <person name="DeLong E.F."/>
        </authorList>
    </citation>
    <scope>NUCLEOTIDE SEQUENCE</scope>
</reference>
<keyword evidence="5 8" id="KW-0457">Lysine biosynthesis</keyword>
<dbReference type="SUPFAM" id="SSF54506">
    <property type="entry name" value="Diaminopimelate epimerase-like"/>
    <property type="match status" value="2"/>
</dbReference>
<feature type="site" description="Could be important to modulate the pK values of the two catalytic cysteine residues" evidence="8">
    <location>
        <position position="210"/>
    </location>
</feature>
<comment type="catalytic activity">
    <reaction evidence="7 8">
        <text>(2S,6S)-2,6-diaminopimelate = meso-2,6-diaminopimelate</text>
        <dbReference type="Rhea" id="RHEA:15393"/>
        <dbReference type="ChEBI" id="CHEBI:57609"/>
        <dbReference type="ChEBI" id="CHEBI:57791"/>
        <dbReference type="EC" id="5.1.1.7"/>
    </reaction>
</comment>
<feature type="binding site" evidence="8">
    <location>
        <position position="14"/>
    </location>
    <ligand>
        <name>substrate</name>
    </ligand>
</feature>